<evidence type="ECO:0000256" key="4">
    <source>
        <dbReference type="ARBA" id="ARBA00023014"/>
    </source>
</evidence>
<proteinExistence type="predicted"/>
<dbReference type="InterPro" id="IPR008275">
    <property type="entry name" value="CoA_E_activase_dom"/>
</dbReference>
<keyword evidence="4" id="KW-0411">Iron-sulfur</keyword>
<dbReference type="InterPro" id="IPR051805">
    <property type="entry name" value="Dehydratase_Activator_Redct"/>
</dbReference>
<dbReference type="InterPro" id="IPR002731">
    <property type="entry name" value="ATPase_BadF"/>
</dbReference>
<comment type="cofactor">
    <cofactor evidence="1">
        <name>[4Fe-4S] cluster</name>
        <dbReference type="ChEBI" id="CHEBI:49883"/>
    </cofactor>
</comment>
<evidence type="ECO:0000259" key="5">
    <source>
        <dbReference type="Pfam" id="PF01869"/>
    </source>
</evidence>
<evidence type="ECO:0000256" key="3">
    <source>
        <dbReference type="ARBA" id="ARBA00023004"/>
    </source>
</evidence>
<dbReference type="SUPFAM" id="SSF53067">
    <property type="entry name" value="Actin-like ATPase domain"/>
    <property type="match status" value="1"/>
</dbReference>
<reference evidence="6" key="1">
    <citation type="submission" date="2016-04" db="EMBL/GenBank/DDBJ databases">
        <authorList>
            <person name="Evans L.H."/>
            <person name="Alamgir A."/>
            <person name="Owens N."/>
            <person name="Weber N.D."/>
            <person name="Virtaneva K."/>
            <person name="Barbian K."/>
            <person name="Babar A."/>
            <person name="Rosenke K."/>
        </authorList>
    </citation>
    <scope>NUCLEOTIDE SEQUENCE</scope>
    <source>
        <strain evidence="6">92-2</strain>
    </source>
</reference>
<dbReference type="Gene3D" id="3.30.420.40">
    <property type="match status" value="2"/>
</dbReference>
<name>A0A212IZ97_9BACT</name>
<accession>A0A212IZ97</accession>
<evidence type="ECO:0000256" key="2">
    <source>
        <dbReference type="ARBA" id="ARBA00022723"/>
    </source>
</evidence>
<feature type="domain" description="ATPase BadF/BadG/BcrA/BcrD type" evidence="5">
    <location>
        <begin position="144"/>
        <end position="282"/>
    </location>
</feature>
<protein>
    <submittedName>
        <fullName evidence="6">ATPase, activator of (R)-hydroxyglutaryl-CoA dehydratase</fullName>
    </submittedName>
</protein>
<dbReference type="AlphaFoldDB" id="A0A212IZ97"/>
<dbReference type="GO" id="GO:0046872">
    <property type="term" value="F:metal ion binding"/>
    <property type="evidence" value="ECO:0007669"/>
    <property type="project" value="UniProtKB-KW"/>
</dbReference>
<keyword evidence="2" id="KW-0479">Metal-binding</keyword>
<gene>
    <name evidence="6" type="primary">hgdC</name>
    <name evidence="6" type="ORF">KM92DES2_10282</name>
</gene>
<dbReference type="CDD" id="cd24036">
    <property type="entry name" value="ASKHA_NBD_BcrAD_BadFG_HgdC_HadI"/>
    <property type="match status" value="1"/>
</dbReference>
<dbReference type="PANTHER" id="PTHR32329:SF2">
    <property type="entry name" value="BIFUNCTIONAL PROTEIN [INCLUDES 2-HYDROXYACYL-COA DEHYDRATASE (N-TER) AND ITS ACTIVATOR DOMAIN (C_TERM)"/>
    <property type="match status" value="1"/>
</dbReference>
<evidence type="ECO:0000313" key="6">
    <source>
        <dbReference type="EMBL" id="SBV92536.1"/>
    </source>
</evidence>
<dbReference type="InterPro" id="IPR043129">
    <property type="entry name" value="ATPase_NBD"/>
</dbReference>
<evidence type="ECO:0000256" key="1">
    <source>
        <dbReference type="ARBA" id="ARBA00001966"/>
    </source>
</evidence>
<dbReference type="PANTHER" id="PTHR32329">
    <property type="entry name" value="BIFUNCTIONAL PROTEIN [INCLUDES 2-HYDROXYACYL-COA DEHYDRATASE (N-TER) AND ITS ACTIVATOR DOMAIN (C_TERM)-RELATED"/>
    <property type="match status" value="1"/>
</dbReference>
<organism evidence="6">
    <name type="scientific">uncultured Desulfovibrio sp</name>
    <dbReference type="NCBI Taxonomy" id="167968"/>
    <lineage>
        <taxon>Bacteria</taxon>
        <taxon>Pseudomonadati</taxon>
        <taxon>Thermodesulfobacteriota</taxon>
        <taxon>Desulfovibrionia</taxon>
        <taxon>Desulfovibrionales</taxon>
        <taxon>Desulfovibrionaceae</taxon>
        <taxon>Desulfovibrio</taxon>
        <taxon>environmental samples</taxon>
    </lineage>
</organism>
<feature type="domain" description="ATPase BadF/BadG/BcrA/BcrD type" evidence="5">
    <location>
        <begin position="5"/>
        <end position="133"/>
    </location>
</feature>
<dbReference type="NCBIfam" id="TIGR00241">
    <property type="entry name" value="CoA_E_activ"/>
    <property type="match status" value="1"/>
</dbReference>
<keyword evidence="3" id="KW-0408">Iron</keyword>
<sequence length="297" mass="30251">MYVAGIDVGSVAAKAVVLELLPNGGLQVAGRAVLPTGWNTAEAGEFALNNACEAAAMARSGLRHVTATGYGRIALPFADKTVTEISCHARGAAHLFPRAGLVLDIGGQDSKVISLDIPREAEAGSLDAASGTGSLGPLKTAGKPGAVRDFLMNDKCAAGTGRFLQVLSGILNMPLDELGKAAATGKPVAISSMCAVFAETEIVGLLARSTPPQDIAAGVFRAIARRMCALARRIPMQGECVFTGGLATSPAFAAILSDELGLPVQVPHDPQTVGALGAALIGADLCAKKDRALNTQQ</sequence>
<dbReference type="Pfam" id="PF01869">
    <property type="entry name" value="BcrAD_BadFG"/>
    <property type="match status" value="2"/>
</dbReference>
<dbReference type="GO" id="GO:0051536">
    <property type="term" value="F:iron-sulfur cluster binding"/>
    <property type="evidence" value="ECO:0007669"/>
    <property type="project" value="UniProtKB-KW"/>
</dbReference>
<dbReference type="RefSeq" id="WP_227119473.1">
    <property type="nucleotide sequence ID" value="NZ_LT598928.1"/>
</dbReference>
<dbReference type="EMBL" id="FLUP01000001">
    <property type="protein sequence ID" value="SBV92536.1"/>
    <property type="molecule type" value="Genomic_DNA"/>
</dbReference>